<evidence type="ECO:0000313" key="1">
    <source>
        <dbReference type="EMBL" id="MDT0274753.1"/>
    </source>
</evidence>
<dbReference type="EMBL" id="JAVREI010000001">
    <property type="protein sequence ID" value="MDT0274753.1"/>
    <property type="molecule type" value="Genomic_DNA"/>
</dbReference>
<gene>
    <name evidence="1" type="ORF">RM425_02460</name>
</gene>
<keyword evidence="2" id="KW-1185">Reference proteome</keyword>
<evidence type="ECO:0000313" key="2">
    <source>
        <dbReference type="Proteomes" id="UP001183222"/>
    </source>
</evidence>
<dbReference type="Proteomes" id="UP001183222">
    <property type="component" value="Unassembled WGS sequence"/>
</dbReference>
<proteinExistence type="predicted"/>
<name>A0ABU2K3I3_9ACTN</name>
<dbReference type="RefSeq" id="WP_311343595.1">
    <property type="nucleotide sequence ID" value="NZ_JAVREI010000001.1"/>
</dbReference>
<organism evidence="1 2">
    <name type="scientific">Blastococcus goldschmidtiae</name>
    <dbReference type="NCBI Taxonomy" id="3075546"/>
    <lineage>
        <taxon>Bacteria</taxon>
        <taxon>Bacillati</taxon>
        <taxon>Actinomycetota</taxon>
        <taxon>Actinomycetes</taxon>
        <taxon>Geodermatophilales</taxon>
        <taxon>Geodermatophilaceae</taxon>
        <taxon>Blastococcus</taxon>
    </lineage>
</organism>
<sequence length="61" mass="6739">MRSIADQTDDELGGQGSVLARQRRDHVELDRLLHQLDGATGTAQEEVLGRIDRLVFSHANA</sequence>
<reference evidence="2" key="1">
    <citation type="submission" date="2023-07" db="EMBL/GenBank/DDBJ databases">
        <title>30 novel species of actinomycetes from the DSMZ collection.</title>
        <authorList>
            <person name="Nouioui I."/>
        </authorList>
    </citation>
    <scope>NUCLEOTIDE SEQUENCE [LARGE SCALE GENOMIC DNA]</scope>
    <source>
        <strain evidence="2">DSM 46792</strain>
    </source>
</reference>
<accession>A0ABU2K3I3</accession>
<protein>
    <submittedName>
        <fullName evidence="1">Uncharacterized protein</fullName>
    </submittedName>
</protein>
<comment type="caution">
    <text evidence="1">The sequence shown here is derived from an EMBL/GenBank/DDBJ whole genome shotgun (WGS) entry which is preliminary data.</text>
</comment>